<feature type="transmembrane region" description="Helical" evidence="6">
    <location>
        <begin position="788"/>
        <end position="807"/>
    </location>
</feature>
<evidence type="ECO:0000256" key="1">
    <source>
        <dbReference type="ARBA" id="ARBA00004651"/>
    </source>
</evidence>
<dbReference type="EC" id="3.6.3.-" evidence="9"/>
<evidence type="ECO:0000256" key="2">
    <source>
        <dbReference type="ARBA" id="ARBA00022475"/>
    </source>
</evidence>
<dbReference type="GO" id="GO:0005524">
    <property type="term" value="F:ATP binding"/>
    <property type="evidence" value="ECO:0007669"/>
    <property type="project" value="UniProtKB-KW"/>
</dbReference>
<keyword evidence="9" id="KW-0547">Nucleotide-binding</keyword>
<keyword evidence="9" id="KW-0378">Hydrolase</keyword>
<evidence type="ECO:0000259" key="7">
    <source>
        <dbReference type="Pfam" id="PF02687"/>
    </source>
</evidence>
<feature type="transmembrane region" description="Helical" evidence="6">
    <location>
        <begin position="92"/>
        <end position="116"/>
    </location>
</feature>
<feature type="transmembrane region" description="Helical" evidence="6">
    <location>
        <begin position="492"/>
        <end position="511"/>
    </location>
</feature>
<organism evidence="9 10">
    <name type="scientific">Sphingobacterium thalpophilum</name>
    <dbReference type="NCBI Taxonomy" id="259"/>
    <lineage>
        <taxon>Bacteria</taxon>
        <taxon>Pseudomonadati</taxon>
        <taxon>Bacteroidota</taxon>
        <taxon>Sphingobacteriia</taxon>
        <taxon>Sphingobacteriales</taxon>
        <taxon>Sphingobacteriaceae</taxon>
        <taxon>Sphingobacterium</taxon>
    </lineage>
</organism>
<dbReference type="InterPro" id="IPR003838">
    <property type="entry name" value="ABC3_permease_C"/>
</dbReference>
<comment type="subcellular location">
    <subcellularLocation>
        <location evidence="1">Cell membrane</location>
        <topology evidence="1">Multi-pass membrane protein</topology>
    </subcellularLocation>
</comment>
<dbReference type="PANTHER" id="PTHR30572:SF18">
    <property type="entry name" value="ABC-TYPE MACROLIDE FAMILY EXPORT SYSTEM PERMEASE COMPONENT 2"/>
    <property type="match status" value="1"/>
</dbReference>
<dbReference type="AlphaFoldDB" id="A0A4U9VKR7"/>
<evidence type="ECO:0000313" key="9">
    <source>
        <dbReference type="EMBL" id="VTR47726.1"/>
    </source>
</evidence>
<feature type="transmembrane region" description="Helical" evidence="6">
    <location>
        <begin position="354"/>
        <end position="375"/>
    </location>
</feature>
<feature type="domain" description="ABC3 transporter permease C-terminal" evidence="7">
    <location>
        <begin position="356"/>
        <end position="472"/>
    </location>
</feature>
<feature type="domain" description="MacB-like periplasmic core" evidence="8">
    <location>
        <begin position="500"/>
        <end position="667"/>
    </location>
</feature>
<feature type="transmembrane region" description="Helical" evidence="6">
    <location>
        <begin position="47"/>
        <end position="71"/>
    </location>
</feature>
<dbReference type="Pfam" id="PF02687">
    <property type="entry name" value="FtsX"/>
    <property type="match status" value="2"/>
</dbReference>
<sequence length="859" mass="95775">MLVRKRLFGNIQIEGKGKVQGRCICGNMRGQLFSSGQKAFDNGQLKLVFVCFNILFISVLFVWQVGCLERLMTMLKNYFKIAFRNLKKNRGFTLTNIIGLAVGMCSAMLILLWVSFQLNFNRHFPKTSELYTVGSRDFSDNKLNVWFSTAKPLAPVLKNEVPEIKDVSRLSSINGLLFSTGEKKVMADVGAFVDSAFLDMFEFPLYAGDRHSMLTSPQSIVLSEQTAKGLFGSADVIGKTIQIDTVHVLTVTGVLKKSEANTIFSGYAYFLPWTLMEKLGYSDSQWGNSSVDLYVELHKGAQLGKIQEQIKDIVPRNSSIETETFLKPFGDIYLYNKYENGKVVGGRIDMVKTFSIVACLILLIACINFINLSTAQSEKRAKEVGIRKVVGAHQRVLVFQFLLESLLLAFISGIIALILLAVVLPSFNTLVGQKFSLPVQKYTFWLSFLGFILTTGFLAGIYPAFFLSSFNPIKVLKGKFKNVHKKINPRKILVVSQFSVAIVLIISTLVIRKQIKHAQDRDFGFKKDNLIYVQEVGELPKNVQLVKQALLAENIAQSVCRLMSPLTERWSGWNGFTWEGKNPNDVIQFNRQTGDDRVVETAGFELVAGRDFDLTKFATDSTAAIINETAAKTMGFKNPIGQYFNDGGKKFQIIGVIKDFIQESPFEPVKPLVIEGASNWMSTMHIRLNPKLNTMDALAKAEAVFKKFNPDYPFDYKFVDEAYARKFADAQRTGKLASLFAGLTIFISCLGLFGLAAYMAESRTKEIGIRKVLGASVIGVTQMLTKEFVVLIVVSCVLAFPAAYWAMESYLSGYSYRISIGWDIFVLAGVGAIAVTFLTVSYQSIKAAIANPVESLRDE</sequence>
<keyword evidence="9" id="KW-0067">ATP-binding</keyword>
<dbReference type="InterPro" id="IPR025857">
    <property type="entry name" value="MacB_PCD"/>
</dbReference>
<dbReference type="PANTHER" id="PTHR30572">
    <property type="entry name" value="MEMBRANE COMPONENT OF TRANSPORTER-RELATED"/>
    <property type="match status" value="1"/>
</dbReference>
<dbReference type="GO" id="GO:0016787">
    <property type="term" value="F:hydrolase activity"/>
    <property type="evidence" value="ECO:0007669"/>
    <property type="project" value="UniProtKB-KW"/>
</dbReference>
<evidence type="ECO:0000256" key="3">
    <source>
        <dbReference type="ARBA" id="ARBA00022692"/>
    </source>
</evidence>
<keyword evidence="4 6" id="KW-1133">Transmembrane helix</keyword>
<dbReference type="EMBL" id="LR590484">
    <property type="protein sequence ID" value="VTR47726.1"/>
    <property type="molecule type" value="Genomic_DNA"/>
</dbReference>
<dbReference type="KEGG" id="stha:NCTC11429_03569"/>
<feature type="domain" description="ABC3 transporter permease C-terminal" evidence="7">
    <location>
        <begin position="739"/>
        <end position="852"/>
    </location>
</feature>
<keyword evidence="3 6" id="KW-0812">Transmembrane</keyword>
<feature type="transmembrane region" description="Helical" evidence="6">
    <location>
        <begin position="444"/>
        <end position="471"/>
    </location>
</feature>
<feature type="transmembrane region" description="Helical" evidence="6">
    <location>
        <begin position="819"/>
        <end position="840"/>
    </location>
</feature>
<keyword evidence="5 6" id="KW-0472">Membrane</keyword>
<dbReference type="Pfam" id="PF12704">
    <property type="entry name" value="MacB_PCD"/>
    <property type="match status" value="2"/>
</dbReference>
<keyword evidence="2" id="KW-1003">Cell membrane</keyword>
<feature type="domain" description="MacB-like periplasmic core" evidence="8">
    <location>
        <begin position="93"/>
        <end position="312"/>
    </location>
</feature>
<accession>A0A4U9VKR7</accession>
<name>A0A4U9VKR7_9SPHI</name>
<dbReference type="GO" id="GO:0005886">
    <property type="term" value="C:plasma membrane"/>
    <property type="evidence" value="ECO:0007669"/>
    <property type="project" value="UniProtKB-SubCell"/>
</dbReference>
<evidence type="ECO:0000256" key="5">
    <source>
        <dbReference type="ARBA" id="ARBA00023136"/>
    </source>
</evidence>
<dbReference type="InterPro" id="IPR050250">
    <property type="entry name" value="Macrolide_Exporter_MacB"/>
</dbReference>
<reference evidence="9 10" key="1">
    <citation type="submission" date="2019-05" db="EMBL/GenBank/DDBJ databases">
        <authorList>
            <consortium name="Pathogen Informatics"/>
        </authorList>
    </citation>
    <scope>NUCLEOTIDE SEQUENCE [LARGE SCALE GENOMIC DNA]</scope>
    <source>
        <strain evidence="9 10">NCTC11429</strain>
    </source>
</reference>
<protein>
    <submittedName>
        <fullName evidence="9">Macrolide export ATP-binding/permease protein MacB</fullName>
        <ecNumber evidence="9">3.6.3.-</ecNumber>
    </submittedName>
</protein>
<dbReference type="STRING" id="1123265.GCA_000686625_01295"/>
<gene>
    <name evidence="9" type="primary">macB_14</name>
    <name evidence="9" type="ORF">NCTC11429_03569</name>
</gene>
<feature type="transmembrane region" description="Helical" evidence="6">
    <location>
        <begin position="396"/>
        <end position="424"/>
    </location>
</feature>
<proteinExistence type="predicted"/>
<feature type="transmembrane region" description="Helical" evidence="6">
    <location>
        <begin position="736"/>
        <end position="760"/>
    </location>
</feature>
<evidence type="ECO:0000256" key="6">
    <source>
        <dbReference type="SAM" id="Phobius"/>
    </source>
</evidence>
<evidence type="ECO:0000313" key="10">
    <source>
        <dbReference type="Proteomes" id="UP000308196"/>
    </source>
</evidence>
<dbReference type="Proteomes" id="UP000308196">
    <property type="component" value="Chromosome"/>
</dbReference>
<evidence type="ECO:0000259" key="8">
    <source>
        <dbReference type="Pfam" id="PF12704"/>
    </source>
</evidence>
<evidence type="ECO:0000256" key="4">
    <source>
        <dbReference type="ARBA" id="ARBA00022989"/>
    </source>
</evidence>
<dbReference type="GO" id="GO:0022857">
    <property type="term" value="F:transmembrane transporter activity"/>
    <property type="evidence" value="ECO:0007669"/>
    <property type="project" value="TreeGrafter"/>
</dbReference>